<keyword evidence="6" id="KW-1185">Reference proteome</keyword>
<sequence>MNLRDYLSDSAEVNAQIKDVDRAKNCELKVLGIKWKADDDTLIMECADKEQVKITKRSVLSQINGFCFDPLGLLTPLMIPAKIFLQDIHKLKLGWDTILPEEQIQRWKAIQGDIVGFKKAIPRTVLNKTPEAKYILSIFVDSSKRAYACCLYTTTSAKNGMKSTSLFTAKAKVAPIKKEQTIPRLELLSIFLGLSVAETTMSKCGINFTEVNLFSDSTIALSWIASSKKLPPIVTTLVQKISFAAERIRETAKLNFFHVPTEENAADCATRGINKQEFTACRWWKGPSWLNHPNKEWPVRPISDVKDSDDDECEMLTHQTTEDLSKSNSDWPVATISSYPKLKRVVAYCLRFIRMASKNSRFKMAEEDQGTSRLPNAAELILAEKHIVLQEQRTYGTALVSKNKQFKTIYDKEGILRRRRRPFLPSLETVDFIYKDVWLGSTQLTPADDDQHDPDYRIGPELSLQKEAKTALLETEKITKKFWSIWKHDYLLELRDRHHVFKNGKTTNRKPEVGDVVLLDEDSQLNRGYWPMAVITQLVPSKDGEIRSAILRTTSGREIQKPLNRIVPLEIRSTIEHEDERQDPTPQKGGIVAKVKKALRKKPTTAPEPRKQPQRAAKKPVDYASANSSTIKRSASQISKSVMITICLTALLLIDTASANVLSCSEHGVKVNTTSESQSQLCLNYKDCLTISTKKGINEIALPPKYRTTEHRVQWRTMIGATQYSDTIICPPRDICDMIKCTVCADLIRNPHCAPNTAVAITAVCAYLMMLLIWFICYTGLQGKRLLCRTSENEMPTENPVAPANDRLSELLGKQSRSLPIQSKMITFVAIATCLVAGVNSCQYTHTLTSRNTICMRINNTLNCRYTIENRITLSEHRPQACFRIQHDNKTVGSMEIQLQHVVLQCNPVVLFYTRDAEIVTESAKRCHFSGSCSSNTCAHTSQRSYIPELHNTYEFPGYSRCTSSCGSIGCGCLLPLPGCLFSRSYGKPQSETVYQVFHCPTWDESAIIKYTYTSVNGRRETNIATVTAQTTHTQKDANLTLEFVTTPTIPLLSSVFLQAVNTTKAETALVDNDDVFALRCPTMESSRNLSLCHVEDTCKCYPTDDQANCICKNTNISDLTTSLDSRLPLSSSFLHLQEAHGRVLGVSHKSIVDVTISTTAEWNTASVVNNEDCDITASPIQGCYNCITGARLTFSCHSPHPTMVEILCTQNTYAAFCDQNTMQTVAILQATTAKYVDKCSLKCGTKSHVFNISGILAYHPHENGVLFTNASEEASYVNVYNYPDIGHIISVALSSWKMLVVATIAIAAALAFTIFCVPKIIKLSLMCV</sequence>
<keyword evidence="2" id="KW-0472">Membrane</keyword>
<accession>A0AA36MA70</accession>
<evidence type="ECO:0000313" key="6">
    <source>
        <dbReference type="Proteomes" id="UP001176961"/>
    </source>
</evidence>
<dbReference type="Pfam" id="PF05380">
    <property type="entry name" value="Peptidase_A17"/>
    <property type="match status" value="1"/>
</dbReference>
<dbReference type="Pfam" id="PF07245">
    <property type="entry name" value="Phlebovirus_G2"/>
    <property type="match status" value="1"/>
</dbReference>
<feature type="transmembrane region" description="Helical" evidence="2">
    <location>
        <begin position="825"/>
        <end position="846"/>
    </location>
</feature>
<dbReference type="Gene3D" id="2.60.98.50">
    <property type="match status" value="1"/>
</dbReference>
<evidence type="ECO:0008006" key="7">
    <source>
        <dbReference type="Google" id="ProtNLM"/>
    </source>
</evidence>
<evidence type="ECO:0000259" key="4">
    <source>
        <dbReference type="Pfam" id="PF18701"/>
    </source>
</evidence>
<name>A0AA36MA70_CYLNA</name>
<keyword evidence="2" id="KW-0812">Transmembrane</keyword>
<keyword evidence="2" id="KW-1133">Transmembrane helix</keyword>
<reference evidence="5" key="1">
    <citation type="submission" date="2023-07" db="EMBL/GenBank/DDBJ databases">
        <authorList>
            <consortium name="CYATHOMIX"/>
        </authorList>
    </citation>
    <scope>NUCLEOTIDE SEQUENCE</scope>
    <source>
        <strain evidence="5">N/A</strain>
    </source>
</reference>
<feature type="transmembrane region" description="Helical" evidence="2">
    <location>
        <begin position="758"/>
        <end position="781"/>
    </location>
</feature>
<comment type="caution">
    <text evidence="5">The sequence shown here is derived from an EMBL/GenBank/DDBJ whole genome shotgun (WGS) entry which is preliminary data.</text>
</comment>
<evidence type="ECO:0000256" key="2">
    <source>
        <dbReference type="SAM" id="Phobius"/>
    </source>
</evidence>
<dbReference type="InterPro" id="IPR040676">
    <property type="entry name" value="DUF5641"/>
</dbReference>
<organism evidence="5 6">
    <name type="scientific">Cylicocyclus nassatus</name>
    <name type="common">Nematode worm</name>
    <dbReference type="NCBI Taxonomy" id="53992"/>
    <lineage>
        <taxon>Eukaryota</taxon>
        <taxon>Metazoa</taxon>
        <taxon>Ecdysozoa</taxon>
        <taxon>Nematoda</taxon>
        <taxon>Chromadorea</taxon>
        <taxon>Rhabditida</taxon>
        <taxon>Rhabditina</taxon>
        <taxon>Rhabditomorpha</taxon>
        <taxon>Strongyloidea</taxon>
        <taxon>Strongylidae</taxon>
        <taxon>Cylicocyclus</taxon>
    </lineage>
</organism>
<evidence type="ECO:0000259" key="3">
    <source>
        <dbReference type="Pfam" id="PF07245"/>
    </source>
</evidence>
<dbReference type="Gene3D" id="2.60.40.3770">
    <property type="match status" value="1"/>
</dbReference>
<dbReference type="Proteomes" id="UP001176961">
    <property type="component" value="Unassembled WGS sequence"/>
</dbReference>
<feature type="domain" description="Phlebovirus glycoprotein G2 fusion" evidence="3">
    <location>
        <begin position="842"/>
        <end position="1156"/>
    </location>
</feature>
<dbReference type="Pfam" id="PF18701">
    <property type="entry name" value="DUF5641"/>
    <property type="match status" value="1"/>
</dbReference>
<feature type="region of interest" description="Disordered" evidence="1">
    <location>
        <begin position="575"/>
        <end position="629"/>
    </location>
</feature>
<feature type="compositionally biased region" description="Basic residues" evidence="1">
    <location>
        <begin position="594"/>
        <end position="603"/>
    </location>
</feature>
<proteinExistence type="predicted"/>
<evidence type="ECO:0000313" key="5">
    <source>
        <dbReference type="EMBL" id="CAJ0602272.1"/>
    </source>
</evidence>
<dbReference type="InterPro" id="IPR009878">
    <property type="entry name" value="Phlebovirus_G2_fusion"/>
</dbReference>
<protein>
    <recommendedName>
        <fullName evidence="7">DUF5641 domain-containing protein</fullName>
    </recommendedName>
</protein>
<dbReference type="EMBL" id="CATQJL010000305">
    <property type="protein sequence ID" value="CAJ0602272.1"/>
    <property type="molecule type" value="Genomic_DNA"/>
</dbReference>
<dbReference type="PANTHER" id="PTHR47331">
    <property type="entry name" value="PHD-TYPE DOMAIN-CONTAINING PROTEIN"/>
    <property type="match status" value="1"/>
</dbReference>
<evidence type="ECO:0000256" key="1">
    <source>
        <dbReference type="SAM" id="MobiDB-lite"/>
    </source>
</evidence>
<feature type="transmembrane region" description="Helical" evidence="2">
    <location>
        <begin position="1297"/>
        <end position="1318"/>
    </location>
</feature>
<feature type="domain" description="DUF5641" evidence="4">
    <location>
        <begin position="475"/>
        <end position="569"/>
    </location>
</feature>
<dbReference type="InterPro" id="IPR008042">
    <property type="entry name" value="Retrotrans_Pao"/>
</dbReference>
<gene>
    <name evidence="5" type="ORF">CYNAS_LOCUS14255</name>
</gene>